<keyword evidence="1" id="KW-1133">Transmembrane helix</keyword>
<reference evidence="2 3" key="1">
    <citation type="submission" date="2019-09" db="EMBL/GenBank/DDBJ databases">
        <title>Transcriptional response of Serratia to Siphovirus infection.</title>
        <authorList>
            <person name="Malone L.M."/>
            <person name="Fineran P.C."/>
        </authorList>
    </citation>
    <scope>NUCLEOTIDE SEQUENCE [LARGE SCALE GENOMIC DNA]</scope>
</reference>
<evidence type="ECO:0000313" key="3">
    <source>
        <dbReference type="Proteomes" id="UP000345177"/>
    </source>
</evidence>
<feature type="transmembrane region" description="Helical" evidence="1">
    <location>
        <begin position="12"/>
        <end position="36"/>
    </location>
</feature>
<proteinExistence type="predicted"/>
<evidence type="ECO:0000313" key="2">
    <source>
        <dbReference type="EMBL" id="QGF20940.1"/>
    </source>
</evidence>
<keyword evidence="3" id="KW-1185">Reference proteome</keyword>
<accession>A0A5Q2F9N9</accession>
<organism evidence="2 3">
    <name type="scientific">Serratia phage JS26</name>
    <dbReference type="NCBI Taxonomy" id="2315217"/>
    <lineage>
        <taxon>Viruses</taxon>
        <taxon>Duplodnaviria</taxon>
        <taxon>Heunggongvirae</taxon>
        <taxon>Uroviricota</taxon>
        <taxon>Caudoviricetes</taxon>
        <taxon>Casjensviridae</taxon>
        <taxon>Dunedinvirus</taxon>
        <taxon>Dunedinvirus JS26</taxon>
    </lineage>
</organism>
<sequence>MQSPDENPVTAGAALHTLVKCLFTAIAVVMWIAYLVTGKPSITVFIITTALFVFIAALFEPRKPAPDKEE</sequence>
<feature type="transmembrane region" description="Helical" evidence="1">
    <location>
        <begin position="42"/>
        <end position="59"/>
    </location>
</feature>
<dbReference type="RefSeq" id="YP_010000023.1">
    <property type="nucleotide sequence ID" value="NC_053012.1"/>
</dbReference>
<dbReference type="EMBL" id="MN505213">
    <property type="protein sequence ID" value="QGF20940.1"/>
    <property type="molecule type" value="Genomic_DNA"/>
</dbReference>
<evidence type="ECO:0000256" key="1">
    <source>
        <dbReference type="SAM" id="Phobius"/>
    </source>
</evidence>
<keyword evidence="1" id="KW-0472">Membrane</keyword>
<dbReference type="Proteomes" id="UP000345177">
    <property type="component" value="Segment"/>
</dbReference>
<name>A0A5Q2F9N9_9CAUD</name>
<dbReference type="GeneID" id="62682663"/>
<protein>
    <submittedName>
        <fullName evidence="2">Uncharacterized protein</fullName>
    </submittedName>
</protein>
<keyword evidence="1" id="KW-0812">Transmembrane</keyword>
<dbReference type="KEGG" id="vg:62682663"/>